<dbReference type="InterPro" id="IPR023198">
    <property type="entry name" value="PGP-like_dom2"/>
</dbReference>
<evidence type="ECO:0000256" key="5">
    <source>
        <dbReference type="SAM" id="MobiDB-lite"/>
    </source>
</evidence>
<dbReference type="Gene3D" id="1.10.150.240">
    <property type="entry name" value="Putative phosphatase, domain 2"/>
    <property type="match status" value="1"/>
</dbReference>
<name>A0A372IUX2_9BACT</name>
<dbReference type="InterPro" id="IPR036412">
    <property type="entry name" value="HAD-like_sf"/>
</dbReference>
<dbReference type="Pfam" id="PF13419">
    <property type="entry name" value="HAD_2"/>
    <property type="match status" value="1"/>
</dbReference>
<sequence length="262" mass="27973">MPEENSVSSGTAPTAGPFGSPSGAAEPRVYVQEGFRWDGFDAYLFDIDGTLLRCRDRIHVDSFGESVRRVMGYELSLEGVVLQGNTDPGILRDAFVLAKLNDTAWRPMLEEVLDAMRSNVAARRSEITLATMPGVEAALAHLAAKGALLGVATGNLESIGWMKIETAGLREWFRFGGFSDRFEVRAEMIAHAVNEARLLAGNGATVCVVGDTPADITAARANGLPTIAVATGHPSFDQLMAYRPEVCTTTLEALLQGTAAAQ</sequence>
<evidence type="ECO:0000256" key="1">
    <source>
        <dbReference type="ARBA" id="ARBA00000830"/>
    </source>
</evidence>
<dbReference type="Gene3D" id="3.40.50.1000">
    <property type="entry name" value="HAD superfamily/HAD-like"/>
    <property type="match status" value="1"/>
</dbReference>
<dbReference type="GO" id="GO:0008967">
    <property type="term" value="F:phosphoglycolate phosphatase activity"/>
    <property type="evidence" value="ECO:0007669"/>
    <property type="project" value="UniProtKB-EC"/>
</dbReference>
<dbReference type="GO" id="GO:0006281">
    <property type="term" value="P:DNA repair"/>
    <property type="evidence" value="ECO:0007669"/>
    <property type="project" value="TreeGrafter"/>
</dbReference>
<dbReference type="PANTHER" id="PTHR43434">
    <property type="entry name" value="PHOSPHOGLYCOLATE PHOSPHATASE"/>
    <property type="match status" value="1"/>
</dbReference>
<feature type="compositionally biased region" description="Polar residues" evidence="5">
    <location>
        <begin position="1"/>
        <end position="12"/>
    </location>
</feature>
<dbReference type="Proteomes" id="UP000264702">
    <property type="component" value="Unassembled WGS sequence"/>
</dbReference>
<protein>
    <recommendedName>
        <fullName evidence="4">phosphoglycolate phosphatase</fullName>
        <ecNumber evidence="4">3.1.3.18</ecNumber>
    </recommendedName>
</protein>
<keyword evidence="6" id="KW-0378">Hydrolase</keyword>
<proteinExistence type="inferred from homology"/>
<dbReference type="AlphaFoldDB" id="A0A372IUX2"/>
<reference evidence="6 7" key="1">
    <citation type="submission" date="2018-08" db="EMBL/GenBank/DDBJ databases">
        <title>Acidipila sp. 4G-K13, an acidobacterium isolated from forest soil.</title>
        <authorList>
            <person name="Gao Z.-H."/>
            <person name="Qiu L.-H."/>
        </authorList>
    </citation>
    <scope>NUCLEOTIDE SEQUENCE [LARGE SCALE GENOMIC DNA]</scope>
    <source>
        <strain evidence="6 7">4G-K13</strain>
    </source>
</reference>
<comment type="similarity">
    <text evidence="3">Belongs to the HAD-like hydrolase superfamily. CbbY/CbbZ/Gph/YieH family.</text>
</comment>
<comment type="pathway">
    <text evidence="2">Organic acid metabolism; glycolate biosynthesis; glycolate from 2-phosphoglycolate: step 1/1.</text>
</comment>
<accession>A0A372IUX2</accession>
<feature type="region of interest" description="Disordered" evidence="5">
    <location>
        <begin position="1"/>
        <end position="23"/>
    </location>
</feature>
<comment type="catalytic activity">
    <reaction evidence="1">
        <text>2-phosphoglycolate + H2O = glycolate + phosphate</text>
        <dbReference type="Rhea" id="RHEA:14369"/>
        <dbReference type="ChEBI" id="CHEBI:15377"/>
        <dbReference type="ChEBI" id="CHEBI:29805"/>
        <dbReference type="ChEBI" id="CHEBI:43474"/>
        <dbReference type="ChEBI" id="CHEBI:58033"/>
        <dbReference type="EC" id="3.1.3.18"/>
    </reaction>
</comment>
<comment type="caution">
    <text evidence="6">The sequence shown here is derived from an EMBL/GenBank/DDBJ whole genome shotgun (WGS) entry which is preliminary data.</text>
</comment>
<dbReference type="EMBL" id="QVQT01000001">
    <property type="protein sequence ID" value="RFU18716.1"/>
    <property type="molecule type" value="Genomic_DNA"/>
</dbReference>
<dbReference type="InterPro" id="IPR023214">
    <property type="entry name" value="HAD_sf"/>
</dbReference>
<dbReference type="PANTHER" id="PTHR43434:SF1">
    <property type="entry name" value="PHOSPHOGLYCOLATE PHOSPHATASE"/>
    <property type="match status" value="1"/>
</dbReference>
<dbReference type="InterPro" id="IPR050155">
    <property type="entry name" value="HAD-like_hydrolase_sf"/>
</dbReference>
<gene>
    <name evidence="6" type="ORF">D0Y96_02310</name>
</gene>
<dbReference type="EC" id="3.1.3.18" evidence="4"/>
<evidence type="ECO:0000256" key="4">
    <source>
        <dbReference type="ARBA" id="ARBA00013078"/>
    </source>
</evidence>
<dbReference type="SUPFAM" id="SSF56784">
    <property type="entry name" value="HAD-like"/>
    <property type="match status" value="1"/>
</dbReference>
<organism evidence="6 7">
    <name type="scientific">Paracidobacterium acidisoli</name>
    <dbReference type="NCBI Taxonomy" id="2303751"/>
    <lineage>
        <taxon>Bacteria</taxon>
        <taxon>Pseudomonadati</taxon>
        <taxon>Acidobacteriota</taxon>
        <taxon>Terriglobia</taxon>
        <taxon>Terriglobales</taxon>
        <taxon>Acidobacteriaceae</taxon>
        <taxon>Paracidobacterium</taxon>
    </lineage>
</organism>
<evidence type="ECO:0000256" key="2">
    <source>
        <dbReference type="ARBA" id="ARBA00004818"/>
    </source>
</evidence>
<dbReference type="OrthoDB" id="9792518at2"/>
<dbReference type="InterPro" id="IPR041492">
    <property type="entry name" value="HAD_2"/>
</dbReference>
<evidence type="ECO:0000313" key="6">
    <source>
        <dbReference type="EMBL" id="RFU18716.1"/>
    </source>
</evidence>
<keyword evidence="7" id="KW-1185">Reference proteome</keyword>
<dbReference type="GO" id="GO:0005829">
    <property type="term" value="C:cytosol"/>
    <property type="evidence" value="ECO:0007669"/>
    <property type="project" value="TreeGrafter"/>
</dbReference>
<evidence type="ECO:0000256" key="3">
    <source>
        <dbReference type="ARBA" id="ARBA00006171"/>
    </source>
</evidence>
<evidence type="ECO:0000313" key="7">
    <source>
        <dbReference type="Proteomes" id="UP000264702"/>
    </source>
</evidence>